<name>T2KN21_FORAG</name>
<evidence type="ECO:0000313" key="2">
    <source>
        <dbReference type="Proteomes" id="UP000016160"/>
    </source>
</evidence>
<accession>T2KN21</accession>
<gene>
    <name evidence="1" type="ORF">BN863_21090</name>
</gene>
<sequence length="49" mass="5344">VQDFQSNKVLTSKGWALVLVESFKGKTGTVIINATSPTFKSNSVDIQMQ</sequence>
<evidence type="ECO:0000313" key="1">
    <source>
        <dbReference type="EMBL" id="CDF79821.1"/>
    </source>
</evidence>
<organism evidence="1 2">
    <name type="scientific">Formosa agariphila (strain DSM 15362 / KCTC 12365 / LMG 23005 / KMM 3901 / M-2Alg 35-1)</name>
    <dbReference type="NCBI Taxonomy" id="1347342"/>
    <lineage>
        <taxon>Bacteria</taxon>
        <taxon>Pseudomonadati</taxon>
        <taxon>Bacteroidota</taxon>
        <taxon>Flavobacteriia</taxon>
        <taxon>Flavobacteriales</taxon>
        <taxon>Flavobacteriaceae</taxon>
        <taxon>Formosa</taxon>
    </lineage>
</organism>
<dbReference type="STRING" id="1347342.BN863_21090"/>
<feature type="non-terminal residue" evidence="1">
    <location>
        <position position="1"/>
    </location>
</feature>
<reference evidence="1 2" key="1">
    <citation type="journal article" date="2013" name="Appl. Environ. Microbiol.">
        <title>The genome of the alga-associated marine flavobacterium Formosa agariphila KMM 3901T reveals a broad potential for degradation of algal polysaccharides.</title>
        <authorList>
            <person name="Mann A.J."/>
            <person name="Hahnke R.L."/>
            <person name="Huang S."/>
            <person name="Werner J."/>
            <person name="Xing P."/>
            <person name="Barbeyron T."/>
            <person name="Huettel B."/>
            <person name="Stueber K."/>
            <person name="Reinhardt R."/>
            <person name="Harder J."/>
            <person name="Gloeckner F.O."/>
            <person name="Amann R.I."/>
            <person name="Teeling H."/>
        </authorList>
    </citation>
    <scope>NUCLEOTIDE SEQUENCE [LARGE SCALE GENOMIC DNA]</scope>
    <source>
        <strain evidence="2">DSM 15362 / KCTC 12365 / LMG 23005 / KMM 3901</strain>
    </source>
</reference>
<dbReference type="InterPro" id="IPR013783">
    <property type="entry name" value="Ig-like_fold"/>
</dbReference>
<dbReference type="HOGENOM" id="CLU_3146199_0_0_10"/>
<dbReference type="PATRIC" id="fig|1347342.6.peg.2116"/>
<protein>
    <submittedName>
        <fullName evidence="1">Uncharacterized protein</fullName>
    </submittedName>
</protein>
<proteinExistence type="predicted"/>
<keyword evidence="2" id="KW-1185">Reference proteome</keyword>
<dbReference type="Proteomes" id="UP000016160">
    <property type="component" value="Chromosome"/>
</dbReference>
<dbReference type="AlphaFoldDB" id="T2KN21"/>
<dbReference type="Gene3D" id="2.60.40.10">
    <property type="entry name" value="Immunoglobulins"/>
    <property type="match status" value="1"/>
</dbReference>
<dbReference type="EMBL" id="HG315671">
    <property type="protein sequence ID" value="CDF79821.1"/>
    <property type="molecule type" value="Genomic_DNA"/>
</dbReference>